<comment type="caution">
    <text evidence="1">The sequence shown here is derived from an EMBL/GenBank/DDBJ whole genome shotgun (WGS) entry which is preliminary data.</text>
</comment>
<organism evidence="1 2">
    <name type="scientific">Micavibrio aeruginosavorus</name>
    <dbReference type="NCBI Taxonomy" id="349221"/>
    <lineage>
        <taxon>Bacteria</taxon>
        <taxon>Pseudomonadati</taxon>
        <taxon>Bdellovibrionota</taxon>
        <taxon>Bdellovibrionia</taxon>
        <taxon>Bdellovibrionales</taxon>
        <taxon>Pseudobdellovibrionaceae</taxon>
        <taxon>Micavibrio</taxon>
    </lineage>
</organism>
<dbReference type="EMBL" id="QFNK01000124">
    <property type="protein sequence ID" value="PZO86156.1"/>
    <property type="molecule type" value="Genomic_DNA"/>
</dbReference>
<dbReference type="AlphaFoldDB" id="A0A2W4ZXE5"/>
<reference evidence="1 2" key="1">
    <citation type="submission" date="2017-08" db="EMBL/GenBank/DDBJ databases">
        <title>Infants hospitalized years apart are colonized by the same room-sourced microbial strains.</title>
        <authorList>
            <person name="Brooks B."/>
            <person name="Olm M.R."/>
            <person name="Firek B.A."/>
            <person name="Baker R."/>
            <person name="Thomas B.C."/>
            <person name="Morowitz M.J."/>
            <person name="Banfield J.F."/>
        </authorList>
    </citation>
    <scope>NUCLEOTIDE SEQUENCE [LARGE SCALE GENOMIC DNA]</scope>
    <source>
        <strain evidence="1">S2_018_000_R2_104</strain>
    </source>
</reference>
<evidence type="ECO:0000313" key="1">
    <source>
        <dbReference type="EMBL" id="PZO86156.1"/>
    </source>
</evidence>
<dbReference type="Proteomes" id="UP000249557">
    <property type="component" value="Unassembled WGS sequence"/>
</dbReference>
<sequence>MLRQWWRGKDRISSEPQKLADAPSEDLNISDFLSRACSYDHTAWPPQKHVRLFLSATTPDVLDVPETVKDMASFLFFKGNRLDVILNRADKDLPHGRLLDMMMGSPNAKIFSVSYAEVQYSFGLVADDYFYAQEGAAGTYVKNAPNTPREAALKKLQNVWQAYIFRTGEAHMPKPRLIS</sequence>
<gene>
    <name evidence="1" type="ORF">DI626_06765</name>
</gene>
<accession>A0A2W4ZXE5</accession>
<name>A0A2W4ZXE5_9BACT</name>
<proteinExistence type="predicted"/>
<evidence type="ECO:0000313" key="2">
    <source>
        <dbReference type="Proteomes" id="UP000249557"/>
    </source>
</evidence>
<protein>
    <submittedName>
        <fullName evidence="1">Uncharacterized protein</fullName>
    </submittedName>
</protein>